<gene>
    <name evidence="4" type="ORF">RM572_14260</name>
</gene>
<evidence type="ECO:0000256" key="1">
    <source>
        <dbReference type="SAM" id="MobiDB-lite"/>
    </source>
</evidence>
<comment type="caution">
    <text evidence="4">The sequence shown here is derived from an EMBL/GenBank/DDBJ whole genome shotgun (WGS) entry which is preliminary data.</text>
</comment>
<dbReference type="InterPro" id="IPR050570">
    <property type="entry name" value="Cell_wall_metabolism_enzyme"/>
</dbReference>
<name>A0ABU2NSG6_9ACTN</name>
<feature type="compositionally biased region" description="Basic and acidic residues" evidence="1">
    <location>
        <begin position="152"/>
        <end position="169"/>
    </location>
</feature>
<evidence type="ECO:0000313" key="5">
    <source>
        <dbReference type="Proteomes" id="UP001183414"/>
    </source>
</evidence>
<evidence type="ECO:0000256" key="2">
    <source>
        <dbReference type="SAM" id="SignalP"/>
    </source>
</evidence>
<protein>
    <submittedName>
        <fullName evidence="4">Peptidoglycan DD-metalloendopeptidase family protein</fullName>
    </submittedName>
</protein>
<accession>A0ABU2NSG6</accession>
<feature type="region of interest" description="Disordered" evidence="1">
    <location>
        <begin position="146"/>
        <end position="175"/>
    </location>
</feature>
<feature type="domain" description="M23ase beta-sheet core" evidence="3">
    <location>
        <begin position="208"/>
        <end position="296"/>
    </location>
</feature>
<keyword evidence="2" id="KW-0732">Signal</keyword>
<feature type="signal peptide" evidence="2">
    <location>
        <begin position="1"/>
        <end position="33"/>
    </location>
</feature>
<evidence type="ECO:0000259" key="3">
    <source>
        <dbReference type="Pfam" id="PF01551"/>
    </source>
</evidence>
<dbReference type="SUPFAM" id="SSF51261">
    <property type="entry name" value="Duplicated hybrid motif"/>
    <property type="match status" value="1"/>
</dbReference>
<dbReference type="PANTHER" id="PTHR21666">
    <property type="entry name" value="PEPTIDASE-RELATED"/>
    <property type="match status" value="1"/>
</dbReference>
<organism evidence="4 5">
    <name type="scientific">Streptomyces hazeniae</name>
    <dbReference type="NCBI Taxonomy" id="3075538"/>
    <lineage>
        <taxon>Bacteria</taxon>
        <taxon>Bacillati</taxon>
        <taxon>Actinomycetota</taxon>
        <taxon>Actinomycetes</taxon>
        <taxon>Kitasatosporales</taxon>
        <taxon>Streptomycetaceae</taxon>
        <taxon>Streptomyces</taxon>
    </lineage>
</organism>
<keyword evidence="5" id="KW-1185">Reference proteome</keyword>
<dbReference type="InterPro" id="IPR011055">
    <property type="entry name" value="Dup_hybrid_motif"/>
</dbReference>
<reference evidence="5" key="1">
    <citation type="submission" date="2023-07" db="EMBL/GenBank/DDBJ databases">
        <title>30 novel species of actinomycetes from the DSMZ collection.</title>
        <authorList>
            <person name="Nouioui I."/>
        </authorList>
    </citation>
    <scope>NUCLEOTIDE SEQUENCE [LARGE SCALE GENOMIC DNA]</scope>
    <source>
        <strain evidence="5">DSM 42041</strain>
    </source>
</reference>
<dbReference type="PANTHER" id="PTHR21666:SF294">
    <property type="entry name" value="PEPTIDASE M23"/>
    <property type="match status" value="1"/>
</dbReference>
<feature type="chain" id="PRO_5045450320" evidence="2">
    <location>
        <begin position="34"/>
        <end position="422"/>
    </location>
</feature>
<dbReference type="InterPro" id="IPR016047">
    <property type="entry name" value="M23ase_b-sheet_dom"/>
</dbReference>
<sequence length="422" mass="43721">MSVRRRRHARWARVTAAALALAGALAVSPPAGAAASAAPGASAASAARPETGPAAAVTERLADRARTARTTAATKPRVQVTRRSGDWAFGTAVLATEPGSAPLPQGWLFLAERDDGRWTAALEGERAFAALARRAPLVEGREQALLAAQDGSRPEARRPEARGAADRRGTFAAGGDFRTGMALPTTADRATYMTSGPHGWSGAAAPWSSLDFAGGDEAVRAARQGTAYTMCRGWIRVVHDRGYATDYYHLWNHIDADGAAVNTGTYLGDTGTDVTCGGSATGRHVHFALRQNGDYVGVAGHALGRWVFFNGGGAYQGHALLGSRQVGPGGALHHHGALGFTQGVIDTFGGTHLNKRTGPGTGHGLAGTVADGATVDIACSADGTSHTGRYGTTSLWNRLSDGTWVSDAYLWTGVSGPVNGWC</sequence>
<dbReference type="InterPro" id="IPR006311">
    <property type="entry name" value="TAT_signal"/>
</dbReference>
<dbReference type="Pfam" id="PF01551">
    <property type="entry name" value="Peptidase_M23"/>
    <property type="match status" value="1"/>
</dbReference>
<dbReference type="Gene3D" id="2.70.70.10">
    <property type="entry name" value="Glucose Permease (Domain IIA)"/>
    <property type="match status" value="1"/>
</dbReference>
<dbReference type="EMBL" id="JAVREQ010000011">
    <property type="protein sequence ID" value="MDT0379925.1"/>
    <property type="molecule type" value="Genomic_DNA"/>
</dbReference>
<evidence type="ECO:0000313" key="4">
    <source>
        <dbReference type="EMBL" id="MDT0379925.1"/>
    </source>
</evidence>
<dbReference type="PROSITE" id="PS51318">
    <property type="entry name" value="TAT"/>
    <property type="match status" value="1"/>
</dbReference>
<dbReference type="RefSeq" id="WP_311673696.1">
    <property type="nucleotide sequence ID" value="NZ_JAVREQ010000011.1"/>
</dbReference>
<proteinExistence type="predicted"/>
<dbReference type="Proteomes" id="UP001183414">
    <property type="component" value="Unassembled WGS sequence"/>
</dbReference>